<feature type="transmembrane region" description="Helical" evidence="1">
    <location>
        <begin position="951"/>
        <end position="969"/>
    </location>
</feature>
<dbReference type="InterPro" id="IPR025110">
    <property type="entry name" value="AMP-bd_C"/>
</dbReference>
<feature type="transmembrane region" description="Helical" evidence="1">
    <location>
        <begin position="920"/>
        <end position="939"/>
    </location>
</feature>
<evidence type="ECO:0000313" key="6">
    <source>
        <dbReference type="Proteomes" id="UP000626109"/>
    </source>
</evidence>
<feature type="transmembrane region" description="Helical" evidence="1">
    <location>
        <begin position="981"/>
        <end position="1000"/>
    </location>
</feature>
<keyword evidence="1" id="KW-0472">Membrane</keyword>
<dbReference type="GO" id="GO:0044550">
    <property type="term" value="P:secondary metabolite biosynthetic process"/>
    <property type="evidence" value="ECO:0007669"/>
    <property type="project" value="TreeGrafter"/>
</dbReference>
<feature type="transmembrane region" description="Helical" evidence="1">
    <location>
        <begin position="845"/>
        <end position="862"/>
    </location>
</feature>
<evidence type="ECO:0000256" key="2">
    <source>
        <dbReference type="SAM" id="SignalP"/>
    </source>
</evidence>
<sequence length="1059" mass="112774">MLPLLGGPLLLLACLMSSEAADSAAPQEVLVRSNAAGCPSLLQVRAASSAQVPEDPENKTDGVVICADGSSLKWVFKGAVSGWWGCVPLITWNHFWPNNSNPYVFTSAWCTILGMVCLACARGLLESWVGVASSRNCGKAAGGKSAAWSSCQGPQVDIPEKRVDELVALKAAAAGELLALIDDGTMPLCYGELEQRIAALSQYMRDPCGVRAGDRVGVLVPRGFAELIAPLAANRAGAAFCNLDEAADAAQLERYCKLLQPVVVVCGSVAMQDLLPPGVQSFLIRPDASCESSPWQHRGTRCPSIDVAASAMQTTSTMETPAAVWFTSGSTGEPKAVVWDHKMLTHNNFSTARLLGLSSTDVMLLKTTNIWAAWEYEAFPALISGAALRVTRPGGNKDPEYLAELLLGGAALRPVTCATFTSQVLGIVLDRLEKEGGLGAQQPAAQLRHVIQVGERCPAALGDRVGALLPHVVLHNLWGCTECACTVFSASGVGLKGHGVGLDPGAGLPGGQPEPQVLVRLLDAQRREVAPGQEGFIYVGGIVAKGYLGRDDLTAAKFLDDPTGSGVRMFDTGDLGKVDDRGQLHILGRRDRQLKLRGIRIEPEGVEAALCKFPGVQRAAVVATSDPAVLHGFVEVAASFEDASEEALLGHCEMHLPPHMRPHTISVFQAPGGLPQLPNGKANLKALEHMAAAKVGSAEKPVVDSLGLLRRVSKRDLPARRILDNVLVLSTCAMVHFHMNYCSPIAGDREKVSPEPWFQTLVLGDWNIDSEWSSLGFVVAGSLAESMDSGPPRFGLREILVLYVYLLWQGMGLAVGFSTGYAWYLLMLLLCKVALVGMHRLKMPVLNQLVVVCCFPFAFQLSDHLQTLSAASPAFQEFSQLINLQDVMNSCKASDAAFYCAVFLLSPCILRSLRAFAARSSALTGLVAALLGAAALNFQCQHDISWPLSEAADLLVLILFASALASLPETCHWEFVAKNSLGSYVFSSVWSACVPGIPGFQKAINGLNSLGGNLAAGVKLAGMAFNIAACCFVFGPLLQRLLLMPLHALPRLCTKSNMT</sequence>
<feature type="domain" description="AMP-binding enzyme C-terminal" evidence="4">
    <location>
        <begin position="606"/>
        <end position="681"/>
    </location>
</feature>
<dbReference type="Pfam" id="PF13193">
    <property type="entry name" value="AMP-binding_C"/>
    <property type="match status" value="1"/>
</dbReference>
<dbReference type="EMBL" id="CAJNNW010033584">
    <property type="protein sequence ID" value="CAE8719594.1"/>
    <property type="molecule type" value="Genomic_DNA"/>
</dbReference>
<feature type="transmembrane region" description="Helical" evidence="1">
    <location>
        <begin position="1020"/>
        <end position="1038"/>
    </location>
</feature>
<organism evidence="5 6">
    <name type="scientific">Polarella glacialis</name>
    <name type="common">Dinoflagellate</name>
    <dbReference type="NCBI Taxonomy" id="89957"/>
    <lineage>
        <taxon>Eukaryota</taxon>
        <taxon>Sar</taxon>
        <taxon>Alveolata</taxon>
        <taxon>Dinophyceae</taxon>
        <taxon>Suessiales</taxon>
        <taxon>Suessiaceae</taxon>
        <taxon>Polarella</taxon>
    </lineage>
</organism>
<dbReference type="Gene3D" id="3.30.300.30">
    <property type="match status" value="1"/>
</dbReference>
<dbReference type="Proteomes" id="UP000626109">
    <property type="component" value="Unassembled WGS sequence"/>
</dbReference>
<dbReference type="Gene3D" id="3.40.50.12780">
    <property type="entry name" value="N-terminal domain of ligase-like"/>
    <property type="match status" value="1"/>
</dbReference>
<evidence type="ECO:0008006" key="7">
    <source>
        <dbReference type="Google" id="ProtNLM"/>
    </source>
</evidence>
<dbReference type="InterPro" id="IPR000873">
    <property type="entry name" value="AMP-dep_synth/lig_dom"/>
</dbReference>
<dbReference type="GO" id="GO:0043041">
    <property type="term" value="P:amino acid activation for nonribosomal peptide biosynthetic process"/>
    <property type="evidence" value="ECO:0007669"/>
    <property type="project" value="TreeGrafter"/>
</dbReference>
<evidence type="ECO:0000259" key="3">
    <source>
        <dbReference type="Pfam" id="PF00501"/>
    </source>
</evidence>
<evidence type="ECO:0000256" key="1">
    <source>
        <dbReference type="SAM" id="Phobius"/>
    </source>
</evidence>
<evidence type="ECO:0000313" key="5">
    <source>
        <dbReference type="EMBL" id="CAE8719594.1"/>
    </source>
</evidence>
<dbReference type="SUPFAM" id="SSF56801">
    <property type="entry name" value="Acetyl-CoA synthetase-like"/>
    <property type="match status" value="1"/>
</dbReference>
<dbReference type="InterPro" id="IPR042099">
    <property type="entry name" value="ANL_N_sf"/>
</dbReference>
<keyword evidence="2" id="KW-0732">Signal</keyword>
<feature type="domain" description="AMP-dependent synthetase/ligase" evidence="3">
    <location>
        <begin position="171"/>
        <end position="548"/>
    </location>
</feature>
<proteinExistence type="predicted"/>
<feature type="transmembrane region" description="Helical" evidence="1">
    <location>
        <begin position="794"/>
        <end position="815"/>
    </location>
</feature>
<name>A0A813L574_POLGL</name>
<feature type="signal peptide" evidence="2">
    <location>
        <begin position="1"/>
        <end position="20"/>
    </location>
</feature>
<gene>
    <name evidence="5" type="ORF">PGLA2088_LOCUS40764</name>
</gene>
<feature type="chain" id="PRO_5032768868" description="AMP-dependent synthetase/ligase domain-containing protein" evidence="2">
    <location>
        <begin position="21"/>
        <end position="1059"/>
    </location>
</feature>
<protein>
    <recommendedName>
        <fullName evidence="7">AMP-dependent synthetase/ligase domain-containing protein</fullName>
    </recommendedName>
</protein>
<dbReference type="PANTHER" id="PTHR45527">
    <property type="entry name" value="NONRIBOSOMAL PEPTIDE SYNTHETASE"/>
    <property type="match status" value="1"/>
</dbReference>
<reference evidence="5" key="1">
    <citation type="submission" date="2021-02" db="EMBL/GenBank/DDBJ databases">
        <authorList>
            <person name="Dougan E. K."/>
            <person name="Rhodes N."/>
            <person name="Thang M."/>
            <person name="Chan C."/>
        </authorList>
    </citation>
    <scope>NUCLEOTIDE SEQUENCE</scope>
</reference>
<keyword evidence="1" id="KW-0812">Transmembrane</keyword>
<keyword evidence="1" id="KW-1133">Transmembrane helix</keyword>
<dbReference type="Pfam" id="PF00501">
    <property type="entry name" value="AMP-binding"/>
    <property type="match status" value="1"/>
</dbReference>
<dbReference type="InterPro" id="IPR020845">
    <property type="entry name" value="AMP-binding_CS"/>
</dbReference>
<accession>A0A813L574</accession>
<dbReference type="PROSITE" id="PS00455">
    <property type="entry name" value="AMP_BINDING"/>
    <property type="match status" value="1"/>
</dbReference>
<feature type="transmembrane region" description="Helical" evidence="1">
    <location>
        <begin position="896"/>
        <end position="913"/>
    </location>
</feature>
<dbReference type="PANTHER" id="PTHR45527:SF1">
    <property type="entry name" value="FATTY ACID SYNTHASE"/>
    <property type="match status" value="1"/>
</dbReference>
<dbReference type="InterPro" id="IPR045851">
    <property type="entry name" value="AMP-bd_C_sf"/>
</dbReference>
<dbReference type="GO" id="GO:0031177">
    <property type="term" value="F:phosphopantetheine binding"/>
    <property type="evidence" value="ECO:0007669"/>
    <property type="project" value="TreeGrafter"/>
</dbReference>
<comment type="caution">
    <text evidence="5">The sequence shown here is derived from an EMBL/GenBank/DDBJ whole genome shotgun (WGS) entry which is preliminary data.</text>
</comment>
<dbReference type="GO" id="GO:0005737">
    <property type="term" value="C:cytoplasm"/>
    <property type="evidence" value="ECO:0007669"/>
    <property type="project" value="TreeGrafter"/>
</dbReference>
<evidence type="ECO:0000259" key="4">
    <source>
        <dbReference type="Pfam" id="PF13193"/>
    </source>
</evidence>
<dbReference type="AlphaFoldDB" id="A0A813L574"/>